<organism evidence="6 7">
    <name type="scientific">Antarcticimicrobium sediminis</name>
    <dbReference type="NCBI Taxonomy" id="2546227"/>
    <lineage>
        <taxon>Bacteria</taxon>
        <taxon>Pseudomonadati</taxon>
        <taxon>Pseudomonadota</taxon>
        <taxon>Alphaproteobacteria</taxon>
        <taxon>Rhodobacterales</taxon>
        <taxon>Paracoccaceae</taxon>
        <taxon>Antarcticimicrobium</taxon>
    </lineage>
</organism>
<feature type="domain" description="Poly-beta-hydroxybutyrate polymerase N-terminal" evidence="4">
    <location>
        <begin position="149"/>
        <end position="318"/>
    </location>
</feature>
<evidence type="ECO:0000256" key="3">
    <source>
        <dbReference type="SAM" id="MobiDB-lite"/>
    </source>
</evidence>
<dbReference type="InterPro" id="IPR029058">
    <property type="entry name" value="AB_hydrolase_fold"/>
</dbReference>
<comment type="caution">
    <text evidence="6">The sequence shown here is derived from an EMBL/GenBank/DDBJ whole genome shotgun (WGS) entry which is preliminary data.</text>
</comment>
<dbReference type="Pfam" id="PF07167">
    <property type="entry name" value="PhaC_N"/>
    <property type="match status" value="1"/>
</dbReference>
<sequence length="638" mass="70751">MEPNAENQVVKLRTPHPARASNGGTPAEERASRLPTADAPPAAGSGVERDTAPVTQVADAGACHDSAAAVRDALDHATQVGLSRLTHGLSPAALMNAWVDWSTHMMAAPGKRLGLVEKAAEKGRRFTRYAMKSTASANTVAPCIDALPQDDRFKGNAWQMRPFNLLQQGFLLQQQWWHQVVTDVPGVTAQHERELQFLTRQMLDTMAPSNFPWTNPEVLKKTRESYGMNLVRGMQNVLQDTQKSLTGAAQESADSFLPGRDVAVTKGSVVYRNQLIELIQYAPLTDTVRPEPILIVPAWIMKYYILDLSPQNSMVRYLVEQGHTVFVISWKNPDVGDRDLSLDDYRRLGVMEALEAIGGIVPDQKVHGVGYCLGGTLLSIAAAAMARDGDDRLSSLSLLASQVDFTEPGELGLFINESQLAFLDSVMWKQGYLDTTQMAGAFQMLRSNDLIWSRMVRDYLMGERAAASDLMAWNADATRMPYRMHMEYLRKLYLNNDLAEGRFRVEDRPIHVSDIRVPVFAVGTAKDHVAPWQSVYKIDMLSDTDVTFALTSGGHNAGILSEPGHPRRSFRVRSRKATDLHMDPERWIQTTPEQDGSWWSAWTGWLADRSGAETAPPPMGRKGQAPHADAPGTYIFQK</sequence>
<gene>
    <name evidence="6" type="ORF">E1B25_10900</name>
</gene>
<reference evidence="6 7" key="1">
    <citation type="submission" date="2019-03" db="EMBL/GenBank/DDBJ databases">
        <authorList>
            <person name="Zhang S."/>
        </authorList>
    </citation>
    <scope>NUCLEOTIDE SEQUENCE [LARGE SCALE GENOMIC DNA]</scope>
    <source>
        <strain evidence="6 7">S4J41</strain>
    </source>
</reference>
<dbReference type="InterPro" id="IPR051321">
    <property type="entry name" value="PHA/PHB_synthase"/>
</dbReference>
<evidence type="ECO:0000313" key="7">
    <source>
        <dbReference type="Proteomes" id="UP000294662"/>
    </source>
</evidence>
<dbReference type="OrthoDB" id="7208816at2"/>
<evidence type="ECO:0000256" key="1">
    <source>
        <dbReference type="ARBA" id="ARBA00022679"/>
    </source>
</evidence>
<dbReference type="InterPro" id="IPR022211">
    <property type="entry name" value="PHBC_N"/>
</dbReference>
<evidence type="ECO:0000313" key="6">
    <source>
        <dbReference type="EMBL" id="TDE37928.1"/>
    </source>
</evidence>
<dbReference type="SUPFAM" id="SSF53474">
    <property type="entry name" value="alpha/beta-Hydrolases"/>
    <property type="match status" value="1"/>
</dbReference>
<dbReference type="AlphaFoldDB" id="A0A4R5ESY1"/>
<dbReference type="Pfam" id="PF12551">
    <property type="entry name" value="PHBC_N"/>
    <property type="match status" value="1"/>
</dbReference>
<dbReference type="GO" id="GO:0016746">
    <property type="term" value="F:acyltransferase activity"/>
    <property type="evidence" value="ECO:0007669"/>
    <property type="project" value="UniProtKB-KW"/>
</dbReference>
<keyword evidence="1" id="KW-0808">Transferase</keyword>
<dbReference type="PANTHER" id="PTHR36837">
    <property type="entry name" value="POLY(3-HYDROXYALKANOATE) POLYMERASE SUBUNIT PHAC"/>
    <property type="match status" value="1"/>
</dbReference>
<dbReference type="GO" id="GO:0016787">
    <property type="term" value="F:hydrolase activity"/>
    <property type="evidence" value="ECO:0007669"/>
    <property type="project" value="UniProtKB-KW"/>
</dbReference>
<dbReference type="GO" id="GO:0042619">
    <property type="term" value="P:poly-hydroxybutyrate biosynthetic process"/>
    <property type="evidence" value="ECO:0007669"/>
    <property type="project" value="InterPro"/>
</dbReference>
<dbReference type="EMBL" id="SMFP01000006">
    <property type="protein sequence ID" value="TDE37928.1"/>
    <property type="molecule type" value="Genomic_DNA"/>
</dbReference>
<dbReference type="PANTHER" id="PTHR36837:SF5">
    <property type="entry name" value="POLY-3-HYDROXYBUTYRATE SYNTHASE"/>
    <property type="match status" value="1"/>
</dbReference>
<dbReference type="Gene3D" id="3.40.50.1820">
    <property type="entry name" value="alpha/beta hydrolase"/>
    <property type="match status" value="1"/>
</dbReference>
<protein>
    <submittedName>
        <fullName evidence="6">Alpha/beta fold hydrolase</fullName>
    </submittedName>
</protein>
<evidence type="ECO:0000259" key="4">
    <source>
        <dbReference type="Pfam" id="PF07167"/>
    </source>
</evidence>
<keyword evidence="7" id="KW-1185">Reference proteome</keyword>
<evidence type="ECO:0000259" key="5">
    <source>
        <dbReference type="Pfam" id="PF12551"/>
    </source>
</evidence>
<evidence type="ECO:0000256" key="2">
    <source>
        <dbReference type="ARBA" id="ARBA00023315"/>
    </source>
</evidence>
<dbReference type="InterPro" id="IPR010941">
    <property type="entry name" value="PhaC_N"/>
</dbReference>
<feature type="region of interest" description="Disordered" evidence="3">
    <location>
        <begin position="609"/>
        <end position="638"/>
    </location>
</feature>
<accession>A0A4R5ESY1</accession>
<keyword evidence="6" id="KW-0378">Hydrolase</keyword>
<proteinExistence type="predicted"/>
<dbReference type="RefSeq" id="WP_132829203.1">
    <property type="nucleotide sequence ID" value="NZ_SMFP01000006.1"/>
</dbReference>
<feature type="domain" description="Poly-beta-hydroxybutyrate polymerase N-terminal" evidence="5">
    <location>
        <begin position="72"/>
        <end position="111"/>
    </location>
</feature>
<feature type="region of interest" description="Disordered" evidence="3">
    <location>
        <begin position="1"/>
        <end position="51"/>
    </location>
</feature>
<keyword evidence="2" id="KW-0012">Acyltransferase</keyword>
<name>A0A4R5ESY1_9RHOB</name>
<dbReference type="Proteomes" id="UP000294662">
    <property type="component" value="Unassembled WGS sequence"/>
</dbReference>